<evidence type="ECO:0000256" key="2">
    <source>
        <dbReference type="SAM" id="MobiDB-lite"/>
    </source>
</evidence>
<accession>A0AAV7EQP7</accession>
<feature type="domain" description="Aminotransferase-like plant mobile" evidence="3">
    <location>
        <begin position="164"/>
        <end position="336"/>
    </location>
</feature>
<dbReference type="InterPro" id="IPR019557">
    <property type="entry name" value="AminoTfrase-like_pln_mobile"/>
</dbReference>
<evidence type="ECO:0000313" key="5">
    <source>
        <dbReference type="Proteomes" id="UP000825729"/>
    </source>
</evidence>
<evidence type="ECO:0000313" key="4">
    <source>
        <dbReference type="EMBL" id="KAG9450146.1"/>
    </source>
</evidence>
<evidence type="ECO:0000256" key="1">
    <source>
        <dbReference type="SAM" id="Coils"/>
    </source>
</evidence>
<keyword evidence="5" id="KW-1185">Reference proteome</keyword>
<dbReference type="Pfam" id="PF10536">
    <property type="entry name" value="PMD"/>
    <property type="match status" value="1"/>
</dbReference>
<protein>
    <recommendedName>
        <fullName evidence="3">Aminotransferase-like plant mobile domain-containing protein</fullName>
    </recommendedName>
</protein>
<keyword evidence="1" id="KW-0175">Coiled coil</keyword>
<organism evidence="4 5">
    <name type="scientific">Aristolochia fimbriata</name>
    <name type="common">White veined hardy Dutchman's pipe vine</name>
    <dbReference type="NCBI Taxonomy" id="158543"/>
    <lineage>
        <taxon>Eukaryota</taxon>
        <taxon>Viridiplantae</taxon>
        <taxon>Streptophyta</taxon>
        <taxon>Embryophyta</taxon>
        <taxon>Tracheophyta</taxon>
        <taxon>Spermatophyta</taxon>
        <taxon>Magnoliopsida</taxon>
        <taxon>Magnoliidae</taxon>
        <taxon>Piperales</taxon>
        <taxon>Aristolochiaceae</taxon>
        <taxon>Aristolochia</taxon>
    </lineage>
</organism>
<name>A0AAV7EQP7_ARIFI</name>
<reference evidence="4 5" key="1">
    <citation type="submission" date="2021-07" db="EMBL/GenBank/DDBJ databases">
        <title>The Aristolochia fimbriata genome: insights into angiosperm evolution, floral development and chemical biosynthesis.</title>
        <authorList>
            <person name="Jiao Y."/>
        </authorList>
    </citation>
    <scope>NUCLEOTIDE SEQUENCE [LARGE SCALE GENOMIC DNA]</scope>
    <source>
        <strain evidence="4">IBCAS-2021</strain>
        <tissue evidence="4">Leaf</tissue>
    </source>
</reference>
<feature type="region of interest" description="Disordered" evidence="2">
    <location>
        <begin position="530"/>
        <end position="656"/>
    </location>
</feature>
<dbReference type="GO" id="GO:0010073">
    <property type="term" value="P:meristem maintenance"/>
    <property type="evidence" value="ECO:0007669"/>
    <property type="project" value="InterPro"/>
</dbReference>
<feature type="compositionally biased region" description="Basic residues" evidence="2">
    <location>
        <begin position="555"/>
        <end position="567"/>
    </location>
</feature>
<dbReference type="AlphaFoldDB" id="A0AAV7EQP7"/>
<evidence type="ECO:0000259" key="3">
    <source>
        <dbReference type="Pfam" id="PF10536"/>
    </source>
</evidence>
<feature type="compositionally biased region" description="Polar residues" evidence="2">
    <location>
        <begin position="580"/>
        <end position="589"/>
    </location>
</feature>
<gene>
    <name evidence="4" type="ORF">H6P81_010111</name>
</gene>
<comment type="caution">
    <text evidence="4">The sequence shown here is derived from an EMBL/GenBank/DDBJ whole genome shotgun (WGS) entry which is preliminary data.</text>
</comment>
<dbReference type="EMBL" id="JAINDJ010000004">
    <property type="protein sequence ID" value="KAG9450146.1"/>
    <property type="molecule type" value="Genomic_DNA"/>
</dbReference>
<dbReference type="PANTHER" id="PTHR46033:SF80">
    <property type="entry name" value="PROTEIN MAIN-LIKE 2-LIKE"/>
    <property type="match status" value="1"/>
</dbReference>
<dbReference type="PANTHER" id="PTHR46033">
    <property type="entry name" value="PROTEIN MAIN-LIKE 2"/>
    <property type="match status" value="1"/>
</dbReference>
<dbReference type="Proteomes" id="UP000825729">
    <property type="component" value="Unassembled WGS sequence"/>
</dbReference>
<proteinExistence type="predicted"/>
<sequence length="965" mass="105855">MAAPSMTLINGLHAFDHTVIVGDETVLTLALYMEGDASRLTYCPSGESVFGVMLPPSAIVNSSLPYGSLYGSLTRRLPIGDRVFFLACPDSPEKEDEAFGPETFALQSASCLVNRPPLPHIFEGGVIEQTLYTPGTALDTPIPFLFEWTAMLLGCCSRVLRSSGVYYGLWASLFQYNCDVSVVRAFLDAWSTETNTLVMCQGELSITLMDMDRIFGLHISGHFYDEVSPMKTMLFQSMIPGQALYGKNGAASRGQTTVERDVFDFLRVIPGKEDEVHSAALLSVWLSRFVFCSTGGDDLRPMVFKVANFIATGVRFDLVGPALACLYRGLGHAAAGASSMAQWPYLYSWLAVYFQTHGEDLDGIRRPCMISFGNPSLQRTFTEEQACVLFRCLPVPVWHRYILGANDLYALVDEPKKPIFRQHFESVHSVSCCSLTIRRSIHFFVEPYYPIRFARQFGYCRDLPGDLGARANQREAPSLLELVNLWKASFIRPCGRLDLPLSGGPTQDPGTTFAYYSWWREHVSPQFQRRLEPAPTVSTVVGSEEDEDYDSDRSHPRKRRPKGKKPIRASSENKKRAPLTTLTEASGSASRKKKARVEVQPTSLPSPPTFLPPISKVEPPVESSCPPLELNPPETVHISSSPEAPEAPQEESHPTSTVQIGSCVVAALEGTEVVEDLVEVAPSSTQLKTLPVQEVAPQVVQEAAEEATIEEEAPIPVLQEAAPAPSVEEVVEVGAVQEEASVVQEEAPTPVVEAPVSTIEEVAEVVREEIPAAVAVEEVAEVIPTVEEVAEVIPVVEEVAEVIPAVEEVAEVIPAVEEVAEVVPAVEVIESLAGEKASRTSRDWAESDAREALVALSSKLENAEITVDEAAEDLSVAKVDEEDSRERLELAREQLQLAETKVVYLTTQVEQIQESVRELKKAVVEAEQKVAEIIARPTLSAVEEATLLSLRADFAELQQEMARNL</sequence>
<feature type="coiled-coil region" evidence="1">
    <location>
        <begin position="853"/>
        <end position="936"/>
    </location>
</feature>
<dbReference type="InterPro" id="IPR044824">
    <property type="entry name" value="MAIN-like"/>
</dbReference>